<dbReference type="AlphaFoldDB" id="A0A6A6C3A0"/>
<dbReference type="Pfam" id="PF12796">
    <property type="entry name" value="Ank_2"/>
    <property type="match status" value="1"/>
</dbReference>
<dbReference type="RefSeq" id="XP_033661559.1">
    <property type="nucleotide sequence ID" value="XM_033809189.1"/>
</dbReference>
<dbReference type="PROSITE" id="PS50297">
    <property type="entry name" value="ANK_REP_REGION"/>
    <property type="match status" value="1"/>
</dbReference>
<accession>A0A6A6C3A0</accession>
<proteinExistence type="predicted"/>
<keyword evidence="3" id="KW-1185">Reference proteome</keyword>
<dbReference type="PROSITE" id="PS50088">
    <property type="entry name" value="ANK_REPEAT"/>
    <property type="match status" value="1"/>
</dbReference>
<dbReference type="InterPro" id="IPR002110">
    <property type="entry name" value="Ankyrin_rpt"/>
</dbReference>
<organism evidence="2 3">
    <name type="scientific">Zasmidium cellare ATCC 36951</name>
    <dbReference type="NCBI Taxonomy" id="1080233"/>
    <lineage>
        <taxon>Eukaryota</taxon>
        <taxon>Fungi</taxon>
        <taxon>Dikarya</taxon>
        <taxon>Ascomycota</taxon>
        <taxon>Pezizomycotina</taxon>
        <taxon>Dothideomycetes</taxon>
        <taxon>Dothideomycetidae</taxon>
        <taxon>Mycosphaerellales</taxon>
        <taxon>Mycosphaerellaceae</taxon>
        <taxon>Zasmidium</taxon>
    </lineage>
</organism>
<keyword evidence="1" id="KW-0040">ANK repeat</keyword>
<feature type="repeat" description="ANK" evidence="1">
    <location>
        <begin position="126"/>
        <end position="158"/>
    </location>
</feature>
<evidence type="ECO:0000313" key="3">
    <source>
        <dbReference type="Proteomes" id="UP000799537"/>
    </source>
</evidence>
<protein>
    <submittedName>
        <fullName evidence="2">Uncharacterized protein</fullName>
    </submittedName>
</protein>
<dbReference type="InterPro" id="IPR036770">
    <property type="entry name" value="Ankyrin_rpt-contain_sf"/>
</dbReference>
<name>A0A6A6C3A0_ZASCE</name>
<dbReference type="Proteomes" id="UP000799537">
    <property type="component" value="Unassembled WGS sequence"/>
</dbReference>
<gene>
    <name evidence="2" type="ORF">M409DRAFT_28810</name>
</gene>
<evidence type="ECO:0000256" key="1">
    <source>
        <dbReference type="PROSITE-ProRule" id="PRU00023"/>
    </source>
</evidence>
<sequence>MDHPHNRTQNAASSGTSISQATYSNAYWATEQFDDDDDLIYSQEFISWIKQSGLHVGQQELAGPHSPRLVSEDQASIPSGVNYNTQTSICGVLESCRATDDHLPSMTNVVEQLLENGATPNQTNARGESLLHLAVALGHIPIVTLLLEYSADHHLKTGAGESVWQFGAKASQKLMPIDLVEGEAPDLLARTMACARIEFARNTVRFNPNLIVNRISRRKDRRGHRQVNSHNSSLERLEWMDQHTTRQEVIVNPIVEQGQYWDVPNHFDDLYFFSWSGQFDDPVLDEEPDLAWQ</sequence>
<reference evidence="2" key="1">
    <citation type="journal article" date="2020" name="Stud. Mycol.">
        <title>101 Dothideomycetes genomes: a test case for predicting lifestyles and emergence of pathogens.</title>
        <authorList>
            <person name="Haridas S."/>
            <person name="Albert R."/>
            <person name="Binder M."/>
            <person name="Bloem J."/>
            <person name="Labutti K."/>
            <person name="Salamov A."/>
            <person name="Andreopoulos B."/>
            <person name="Baker S."/>
            <person name="Barry K."/>
            <person name="Bills G."/>
            <person name="Bluhm B."/>
            <person name="Cannon C."/>
            <person name="Castanera R."/>
            <person name="Culley D."/>
            <person name="Daum C."/>
            <person name="Ezra D."/>
            <person name="Gonzalez J."/>
            <person name="Henrissat B."/>
            <person name="Kuo A."/>
            <person name="Liang C."/>
            <person name="Lipzen A."/>
            <person name="Lutzoni F."/>
            <person name="Magnuson J."/>
            <person name="Mondo S."/>
            <person name="Nolan M."/>
            <person name="Ohm R."/>
            <person name="Pangilinan J."/>
            <person name="Park H.-J."/>
            <person name="Ramirez L."/>
            <person name="Alfaro M."/>
            <person name="Sun H."/>
            <person name="Tritt A."/>
            <person name="Yoshinaga Y."/>
            <person name="Zwiers L.-H."/>
            <person name="Turgeon B."/>
            <person name="Goodwin S."/>
            <person name="Spatafora J."/>
            <person name="Crous P."/>
            <person name="Grigoriev I."/>
        </authorList>
    </citation>
    <scope>NUCLEOTIDE SEQUENCE</scope>
    <source>
        <strain evidence="2">ATCC 36951</strain>
    </source>
</reference>
<dbReference type="GeneID" id="54562461"/>
<dbReference type="Gene3D" id="1.25.40.20">
    <property type="entry name" value="Ankyrin repeat-containing domain"/>
    <property type="match status" value="1"/>
</dbReference>
<dbReference type="SUPFAM" id="SSF48403">
    <property type="entry name" value="Ankyrin repeat"/>
    <property type="match status" value="1"/>
</dbReference>
<evidence type="ECO:0000313" key="2">
    <source>
        <dbReference type="EMBL" id="KAF2160670.1"/>
    </source>
</evidence>
<dbReference type="EMBL" id="ML993624">
    <property type="protein sequence ID" value="KAF2160670.1"/>
    <property type="molecule type" value="Genomic_DNA"/>
</dbReference>
<dbReference type="OrthoDB" id="194358at2759"/>